<name>A0A2N5PXK6_MEDGN</name>
<dbReference type="Pfam" id="PF00072">
    <property type="entry name" value="Response_reg"/>
    <property type="match status" value="1"/>
</dbReference>
<reference evidence="10 11" key="1">
    <citation type="journal article" date="2017" name="Genome Med.">
        <title>A novel Ruminococcus gnavus clade enriched in inflammatory bowel disease patients.</title>
        <authorList>
            <person name="Hall A.B."/>
            <person name="Yassour M."/>
            <person name="Sauk J."/>
            <person name="Garner A."/>
            <person name="Jiang X."/>
            <person name="Arthur T."/>
            <person name="Lagoudas G.K."/>
            <person name="Vatanen T."/>
            <person name="Fornelos N."/>
            <person name="Wilson R."/>
            <person name="Bertha M."/>
            <person name="Cohen M."/>
            <person name="Garber J."/>
            <person name="Khalili H."/>
            <person name="Gevers D."/>
            <person name="Ananthakrishnan A.N."/>
            <person name="Kugathasan S."/>
            <person name="Lander E.S."/>
            <person name="Blainey P."/>
            <person name="Vlamakis H."/>
            <person name="Xavier R.J."/>
            <person name="Huttenhower C."/>
        </authorList>
    </citation>
    <scope>NUCLEOTIDE SEQUENCE [LARGE SCALE GENOMIC DNA]</scope>
    <source>
        <strain evidence="10 11">RJX1128</strain>
    </source>
</reference>
<evidence type="ECO:0000313" key="11">
    <source>
        <dbReference type="Proteomes" id="UP000234840"/>
    </source>
</evidence>
<dbReference type="Gene3D" id="3.40.50.2300">
    <property type="match status" value="1"/>
</dbReference>
<dbReference type="SUPFAM" id="SSF46689">
    <property type="entry name" value="Homeodomain-like"/>
    <property type="match status" value="2"/>
</dbReference>
<feature type="domain" description="HTH araC/xylS-type" evidence="7">
    <location>
        <begin position="405"/>
        <end position="504"/>
    </location>
</feature>
<evidence type="ECO:0000256" key="1">
    <source>
        <dbReference type="ARBA" id="ARBA00018672"/>
    </source>
</evidence>
<keyword evidence="6" id="KW-0597">Phosphoprotein</keyword>
<proteinExistence type="predicted"/>
<dbReference type="InterPro" id="IPR018060">
    <property type="entry name" value="HTH_AraC"/>
</dbReference>
<dbReference type="Proteomes" id="UP001148455">
    <property type="component" value="Unassembled WGS sequence"/>
</dbReference>
<evidence type="ECO:0000259" key="7">
    <source>
        <dbReference type="PROSITE" id="PS01124"/>
    </source>
</evidence>
<dbReference type="RefSeq" id="WP_101882830.1">
    <property type="nucleotide sequence ID" value="NZ_CAXULC010000026.1"/>
</dbReference>
<evidence type="ECO:0000259" key="8">
    <source>
        <dbReference type="PROSITE" id="PS50110"/>
    </source>
</evidence>
<dbReference type="EMBL" id="JAPZED010000008">
    <property type="protein sequence ID" value="MCZ7694184.1"/>
    <property type="molecule type" value="Genomic_DNA"/>
</dbReference>
<evidence type="ECO:0000256" key="6">
    <source>
        <dbReference type="PROSITE-ProRule" id="PRU00169"/>
    </source>
</evidence>
<dbReference type="GO" id="GO:0003700">
    <property type="term" value="F:DNA-binding transcription factor activity"/>
    <property type="evidence" value="ECO:0007669"/>
    <property type="project" value="InterPro"/>
</dbReference>
<dbReference type="GO" id="GO:0043565">
    <property type="term" value="F:sequence-specific DNA binding"/>
    <property type="evidence" value="ECO:0007669"/>
    <property type="project" value="InterPro"/>
</dbReference>
<dbReference type="PANTHER" id="PTHR43280">
    <property type="entry name" value="ARAC-FAMILY TRANSCRIPTIONAL REGULATOR"/>
    <property type="match status" value="1"/>
</dbReference>
<evidence type="ECO:0000256" key="4">
    <source>
        <dbReference type="ARBA" id="ARBA00023163"/>
    </source>
</evidence>
<dbReference type="SUPFAM" id="SSF52172">
    <property type="entry name" value="CheY-like"/>
    <property type="match status" value="1"/>
</dbReference>
<protein>
    <recommendedName>
        <fullName evidence="1">Stage 0 sporulation protein A homolog</fullName>
    </recommendedName>
</protein>
<dbReference type="SMART" id="SM00448">
    <property type="entry name" value="REC"/>
    <property type="match status" value="1"/>
</dbReference>
<dbReference type="InterPro" id="IPR001789">
    <property type="entry name" value="Sig_transdc_resp-reg_receiver"/>
</dbReference>
<dbReference type="Proteomes" id="UP000234840">
    <property type="component" value="Unassembled WGS sequence"/>
</dbReference>
<evidence type="ECO:0000256" key="3">
    <source>
        <dbReference type="ARBA" id="ARBA00023125"/>
    </source>
</evidence>
<comment type="function">
    <text evidence="5">May play the central regulatory role in sporulation. It may be an element of the effector pathway responsible for the activation of sporulation genes in response to nutritional stress. Spo0A may act in concert with spo0H (a sigma factor) to control the expression of some genes that are critical to the sporulation process.</text>
</comment>
<organism evidence="10 11">
    <name type="scientific">Mediterraneibacter gnavus</name>
    <name type="common">Ruminococcus gnavus</name>
    <dbReference type="NCBI Taxonomy" id="33038"/>
    <lineage>
        <taxon>Bacteria</taxon>
        <taxon>Bacillati</taxon>
        <taxon>Bacillota</taxon>
        <taxon>Clostridia</taxon>
        <taxon>Lachnospirales</taxon>
        <taxon>Lachnospiraceae</taxon>
        <taxon>Mediterraneibacter</taxon>
    </lineage>
</organism>
<feature type="domain" description="Response regulatory" evidence="8">
    <location>
        <begin position="3"/>
        <end position="120"/>
    </location>
</feature>
<feature type="modified residue" description="4-aspartylphosphate" evidence="6">
    <location>
        <position position="55"/>
    </location>
</feature>
<sequence length="508" mass="59880">MIKVLIAEDEFPLLRGIAKLIEKADQDFSVVMLAKNGKEALEYLENHEVDVVFTDINMPLVDGLQILKYIKEEKPWIISVVISGYQDFSYAQQAIRYEAKRYLIKPIENHELCVLLQELKDQILSQKETKKDMLLKKLLFGKKQIGNSEYESRNSEEKIEFRNVYPVYMVAKAYCTSNIEESEFDSEFWNNVDFRIFLKNEIQSLIGTYTYYGKYLNEIIVLLETEATENIELTVAKYLQRKEHIFPIAIIAGDVCTDIFEIGNIVSQLRKKLRRNWKYGRCEVINEDNKCSLFRMKKSTEESLQYMIKQGKFKGFQELLTEIQKQMEEENITQYDLEETLKKILMFIQTYETGFLNEEISNPTREINDIIMRSNSLSEIFEEFVFWCQRLMFPKAEENTAALVRRVDAFIQDHYTERITTKMLAQEFGLVPSYLSRLFREYKGVTPNHYIQNIRIERSKEMLLNCPTVMTKDIALMVGYVDASYFFKVFKKNTGLSPSEYRMNELSK</sequence>
<dbReference type="AlphaFoldDB" id="A0A2N5PXK6"/>
<dbReference type="PRINTS" id="PR00032">
    <property type="entry name" value="HTHARAC"/>
</dbReference>
<comment type="caution">
    <text evidence="10">The sequence shown here is derived from an EMBL/GenBank/DDBJ whole genome shotgun (WGS) entry which is preliminary data.</text>
</comment>
<evidence type="ECO:0000313" key="9">
    <source>
        <dbReference type="EMBL" id="MCZ7694184.1"/>
    </source>
</evidence>
<dbReference type="Pfam" id="PF12833">
    <property type="entry name" value="HTH_18"/>
    <property type="match status" value="1"/>
</dbReference>
<evidence type="ECO:0000256" key="5">
    <source>
        <dbReference type="ARBA" id="ARBA00024867"/>
    </source>
</evidence>
<evidence type="ECO:0000256" key="2">
    <source>
        <dbReference type="ARBA" id="ARBA00023015"/>
    </source>
</evidence>
<dbReference type="Gene3D" id="1.10.10.60">
    <property type="entry name" value="Homeodomain-like"/>
    <property type="match status" value="2"/>
</dbReference>
<keyword evidence="4" id="KW-0804">Transcription</keyword>
<dbReference type="PROSITE" id="PS50110">
    <property type="entry name" value="RESPONSE_REGULATORY"/>
    <property type="match status" value="1"/>
</dbReference>
<dbReference type="SMART" id="SM00342">
    <property type="entry name" value="HTH_ARAC"/>
    <property type="match status" value="1"/>
</dbReference>
<accession>A0A2N5PXK6</accession>
<dbReference type="GO" id="GO:0000160">
    <property type="term" value="P:phosphorelay signal transduction system"/>
    <property type="evidence" value="ECO:0007669"/>
    <property type="project" value="InterPro"/>
</dbReference>
<keyword evidence="2" id="KW-0805">Transcription regulation</keyword>
<dbReference type="PROSITE" id="PS01124">
    <property type="entry name" value="HTH_ARAC_FAMILY_2"/>
    <property type="match status" value="1"/>
</dbReference>
<dbReference type="InterPro" id="IPR009057">
    <property type="entry name" value="Homeodomain-like_sf"/>
</dbReference>
<gene>
    <name evidence="10" type="ORF">CDL20_12360</name>
    <name evidence="9" type="ORF">O8D18_09030</name>
</gene>
<dbReference type="InterPro" id="IPR020449">
    <property type="entry name" value="Tscrpt_reg_AraC-type_HTH"/>
</dbReference>
<reference evidence="9" key="2">
    <citation type="submission" date="2022-12" db="EMBL/GenBank/DDBJ databases">
        <title>Genome of R. gnavus strain RSHDN_123.</title>
        <authorList>
            <person name="Abdugheni R."/>
        </authorList>
    </citation>
    <scope>NUCLEOTIDE SEQUENCE</scope>
    <source>
        <strain evidence="9">RSHDN_123</strain>
    </source>
</reference>
<dbReference type="PANTHER" id="PTHR43280:SF2">
    <property type="entry name" value="HTH-TYPE TRANSCRIPTIONAL REGULATOR EXSA"/>
    <property type="match status" value="1"/>
</dbReference>
<dbReference type="CDD" id="cd17536">
    <property type="entry name" value="REC_YesN-like"/>
    <property type="match status" value="1"/>
</dbReference>
<evidence type="ECO:0000313" key="10">
    <source>
        <dbReference type="EMBL" id="PLT84261.1"/>
    </source>
</evidence>
<keyword evidence="3" id="KW-0238">DNA-binding</keyword>
<dbReference type="InterPro" id="IPR011006">
    <property type="entry name" value="CheY-like_superfamily"/>
</dbReference>
<dbReference type="EMBL" id="NIHW01000035">
    <property type="protein sequence ID" value="PLT84261.1"/>
    <property type="molecule type" value="Genomic_DNA"/>
</dbReference>